<dbReference type="KEGG" id="smo:SELMODRAFT_428335"/>
<evidence type="ECO:0000313" key="3">
    <source>
        <dbReference type="Proteomes" id="UP000001514"/>
    </source>
</evidence>
<organism evidence="3">
    <name type="scientific">Selaginella moellendorffii</name>
    <name type="common">Spikemoss</name>
    <dbReference type="NCBI Taxonomy" id="88036"/>
    <lineage>
        <taxon>Eukaryota</taxon>
        <taxon>Viridiplantae</taxon>
        <taxon>Streptophyta</taxon>
        <taxon>Embryophyta</taxon>
        <taxon>Tracheophyta</taxon>
        <taxon>Lycopodiopsida</taxon>
        <taxon>Selaginellales</taxon>
        <taxon>Selaginellaceae</taxon>
        <taxon>Selaginella</taxon>
    </lineage>
</organism>
<dbReference type="EMBL" id="GL377666">
    <property type="protein sequence ID" value="EFJ09060.1"/>
    <property type="molecule type" value="Genomic_DNA"/>
</dbReference>
<name>D8T2H9_SELML</name>
<dbReference type="Proteomes" id="UP000001514">
    <property type="component" value="Unassembled WGS sequence"/>
</dbReference>
<protein>
    <submittedName>
        <fullName evidence="2">Uncharacterized protein</fullName>
    </submittedName>
</protein>
<dbReference type="InParanoid" id="D8T2H9"/>
<feature type="region of interest" description="Disordered" evidence="1">
    <location>
        <begin position="95"/>
        <end position="114"/>
    </location>
</feature>
<proteinExistence type="predicted"/>
<evidence type="ECO:0000256" key="1">
    <source>
        <dbReference type="SAM" id="MobiDB-lite"/>
    </source>
</evidence>
<dbReference type="Gramene" id="EFJ09060">
    <property type="protein sequence ID" value="EFJ09060"/>
    <property type="gene ID" value="SELMODRAFT_428335"/>
</dbReference>
<sequence length="114" mass="12855">MCKGHLNVLPQYPMQQCVYISLSENSSIWWRGHIKMSFMGPATGWELAPCKNCQNTRGVYNTFEFLKNIAGTEKGWKYVSVASVVIENHPVNCPLNSSDEEMSDKAPKLEVSNL</sequence>
<dbReference type="AlphaFoldDB" id="D8T2H9"/>
<accession>D8T2H9</accession>
<gene>
    <name evidence="2" type="ORF">SELMODRAFT_428335</name>
</gene>
<dbReference type="HOGENOM" id="CLU_2125390_0_0_1"/>
<evidence type="ECO:0000313" key="2">
    <source>
        <dbReference type="EMBL" id="EFJ09060.1"/>
    </source>
</evidence>
<keyword evidence="3" id="KW-1185">Reference proteome</keyword>
<reference evidence="2 3" key="1">
    <citation type="journal article" date="2011" name="Science">
        <title>The Selaginella genome identifies genetic changes associated with the evolution of vascular plants.</title>
        <authorList>
            <person name="Banks J.A."/>
            <person name="Nishiyama T."/>
            <person name="Hasebe M."/>
            <person name="Bowman J.L."/>
            <person name="Gribskov M."/>
            <person name="dePamphilis C."/>
            <person name="Albert V.A."/>
            <person name="Aono N."/>
            <person name="Aoyama T."/>
            <person name="Ambrose B.A."/>
            <person name="Ashton N.W."/>
            <person name="Axtell M.J."/>
            <person name="Barker E."/>
            <person name="Barker M.S."/>
            <person name="Bennetzen J.L."/>
            <person name="Bonawitz N.D."/>
            <person name="Chapple C."/>
            <person name="Cheng C."/>
            <person name="Correa L.G."/>
            <person name="Dacre M."/>
            <person name="DeBarry J."/>
            <person name="Dreyer I."/>
            <person name="Elias M."/>
            <person name="Engstrom E.M."/>
            <person name="Estelle M."/>
            <person name="Feng L."/>
            <person name="Finet C."/>
            <person name="Floyd S.K."/>
            <person name="Frommer W.B."/>
            <person name="Fujita T."/>
            <person name="Gramzow L."/>
            <person name="Gutensohn M."/>
            <person name="Harholt J."/>
            <person name="Hattori M."/>
            <person name="Heyl A."/>
            <person name="Hirai T."/>
            <person name="Hiwatashi Y."/>
            <person name="Ishikawa M."/>
            <person name="Iwata M."/>
            <person name="Karol K.G."/>
            <person name="Koehler B."/>
            <person name="Kolukisaoglu U."/>
            <person name="Kubo M."/>
            <person name="Kurata T."/>
            <person name="Lalonde S."/>
            <person name="Li K."/>
            <person name="Li Y."/>
            <person name="Litt A."/>
            <person name="Lyons E."/>
            <person name="Manning G."/>
            <person name="Maruyama T."/>
            <person name="Michael T.P."/>
            <person name="Mikami K."/>
            <person name="Miyazaki S."/>
            <person name="Morinaga S."/>
            <person name="Murata T."/>
            <person name="Mueller-Roeber B."/>
            <person name="Nelson D.R."/>
            <person name="Obara M."/>
            <person name="Oguri Y."/>
            <person name="Olmstead R.G."/>
            <person name="Onodera N."/>
            <person name="Petersen B.L."/>
            <person name="Pils B."/>
            <person name="Prigge M."/>
            <person name="Rensing S.A."/>
            <person name="Riano-Pachon D.M."/>
            <person name="Roberts A.W."/>
            <person name="Sato Y."/>
            <person name="Scheller H.V."/>
            <person name="Schulz B."/>
            <person name="Schulz C."/>
            <person name="Shakirov E.V."/>
            <person name="Shibagaki N."/>
            <person name="Shinohara N."/>
            <person name="Shippen D.E."/>
            <person name="Soerensen I."/>
            <person name="Sotooka R."/>
            <person name="Sugimoto N."/>
            <person name="Sugita M."/>
            <person name="Sumikawa N."/>
            <person name="Tanurdzic M."/>
            <person name="Theissen G."/>
            <person name="Ulvskov P."/>
            <person name="Wakazuki S."/>
            <person name="Weng J.K."/>
            <person name="Willats W.W."/>
            <person name="Wipf D."/>
            <person name="Wolf P.G."/>
            <person name="Yang L."/>
            <person name="Zimmer A.D."/>
            <person name="Zhu Q."/>
            <person name="Mitros T."/>
            <person name="Hellsten U."/>
            <person name="Loque D."/>
            <person name="Otillar R."/>
            <person name="Salamov A."/>
            <person name="Schmutz J."/>
            <person name="Shapiro H."/>
            <person name="Lindquist E."/>
            <person name="Lucas S."/>
            <person name="Rokhsar D."/>
            <person name="Grigoriev I.V."/>
        </authorList>
    </citation>
    <scope>NUCLEOTIDE SEQUENCE [LARGE SCALE GENOMIC DNA]</scope>
</reference>